<accession>A0A9N9H263</accession>
<comment type="caution">
    <text evidence="1">The sequence shown here is derived from an EMBL/GenBank/DDBJ whole genome shotgun (WGS) entry which is preliminary data.</text>
</comment>
<gene>
    <name evidence="1" type="ORF">FMOSSE_LOCUS11100</name>
</gene>
<reference evidence="1" key="1">
    <citation type="submission" date="2021-06" db="EMBL/GenBank/DDBJ databases">
        <authorList>
            <person name="Kallberg Y."/>
            <person name="Tangrot J."/>
            <person name="Rosling A."/>
        </authorList>
    </citation>
    <scope>NUCLEOTIDE SEQUENCE</scope>
    <source>
        <strain evidence="1">87-6 pot B 2015</strain>
    </source>
</reference>
<dbReference type="AlphaFoldDB" id="A0A9N9H263"/>
<sequence>MLSVIEIKMRKSNKNCCDFHIVFDEIEVVPCVLEIAIFQVLALQVDYRLGTVYDAVYTIIESRHLAK</sequence>
<evidence type="ECO:0000313" key="1">
    <source>
        <dbReference type="EMBL" id="CAG8643281.1"/>
    </source>
</evidence>
<protein>
    <submittedName>
        <fullName evidence="1">15300_t:CDS:1</fullName>
    </submittedName>
</protein>
<proteinExistence type="predicted"/>
<name>A0A9N9H263_FUNMO</name>
<keyword evidence="2" id="KW-1185">Reference proteome</keyword>
<dbReference type="EMBL" id="CAJVPP010004088">
    <property type="protein sequence ID" value="CAG8643281.1"/>
    <property type="molecule type" value="Genomic_DNA"/>
</dbReference>
<evidence type="ECO:0000313" key="2">
    <source>
        <dbReference type="Proteomes" id="UP000789375"/>
    </source>
</evidence>
<organism evidence="1 2">
    <name type="scientific">Funneliformis mosseae</name>
    <name type="common">Endomycorrhizal fungus</name>
    <name type="synonym">Glomus mosseae</name>
    <dbReference type="NCBI Taxonomy" id="27381"/>
    <lineage>
        <taxon>Eukaryota</taxon>
        <taxon>Fungi</taxon>
        <taxon>Fungi incertae sedis</taxon>
        <taxon>Mucoromycota</taxon>
        <taxon>Glomeromycotina</taxon>
        <taxon>Glomeromycetes</taxon>
        <taxon>Glomerales</taxon>
        <taxon>Glomeraceae</taxon>
        <taxon>Funneliformis</taxon>
    </lineage>
</organism>
<dbReference type="Proteomes" id="UP000789375">
    <property type="component" value="Unassembled WGS sequence"/>
</dbReference>